<dbReference type="Pfam" id="PF08479">
    <property type="entry name" value="POTRA_2"/>
    <property type="match status" value="1"/>
</dbReference>
<name>A0A3Q9BS98_9BURK</name>
<evidence type="ECO:0000313" key="7">
    <source>
        <dbReference type="EMBL" id="AZP13377.1"/>
    </source>
</evidence>
<keyword evidence="8" id="KW-1185">Reference proteome</keyword>
<accession>A0A3Q9BS98</accession>
<evidence type="ECO:0000256" key="4">
    <source>
        <dbReference type="SAM" id="SignalP"/>
    </source>
</evidence>
<dbReference type="InterPro" id="IPR005565">
    <property type="entry name" value="Hemolysn_activator_HlyB_C"/>
</dbReference>
<dbReference type="Gene3D" id="2.40.160.50">
    <property type="entry name" value="membrane protein fhac: a member of the omp85/tpsb transporter family"/>
    <property type="match status" value="1"/>
</dbReference>
<evidence type="ECO:0000256" key="1">
    <source>
        <dbReference type="ARBA" id="ARBA00022452"/>
    </source>
</evidence>
<feature type="signal peptide" evidence="4">
    <location>
        <begin position="1"/>
        <end position="46"/>
    </location>
</feature>
<dbReference type="Gene3D" id="3.10.20.310">
    <property type="entry name" value="membrane protein fhac"/>
    <property type="match status" value="1"/>
</dbReference>
<keyword evidence="1" id="KW-1134">Transmembrane beta strand</keyword>
<keyword evidence="3" id="KW-0998">Cell outer membrane</keyword>
<dbReference type="GO" id="GO:0008320">
    <property type="term" value="F:protein transmembrane transporter activity"/>
    <property type="evidence" value="ECO:0007669"/>
    <property type="project" value="TreeGrafter"/>
</dbReference>
<keyword evidence="4" id="KW-0732">Signal</keyword>
<dbReference type="InterPro" id="IPR051544">
    <property type="entry name" value="TPS_OM_transporter"/>
</dbReference>
<proteinExistence type="predicted"/>
<protein>
    <submittedName>
        <fullName evidence="7">ShlB/FhaC/HecB family hemolysin secretion/activation protein</fullName>
    </submittedName>
</protein>
<reference evidence="7 8" key="1">
    <citation type="journal article" date="2011" name="Int. J. Syst. Evol. Microbiol.">
        <title>Description of Undibacterium oligocarboniphilum sp. nov., isolated from purified water, and Undibacterium pigrum strain CCUG 49012 as the type strain of Undibacterium parvum sp. nov., and emended descriptions of the genus Undibacterium and the species Undibacterium pigrum.</title>
        <authorList>
            <person name="Eder W."/>
            <person name="Wanner G."/>
            <person name="Ludwig W."/>
            <person name="Busse H.J."/>
            <person name="Ziemke-Kageler F."/>
            <person name="Lang E."/>
        </authorList>
    </citation>
    <scope>NUCLEOTIDE SEQUENCE [LARGE SCALE GENOMIC DNA]</scope>
    <source>
        <strain evidence="7 8">DSM 23061</strain>
    </source>
</reference>
<evidence type="ECO:0000256" key="2">
    <source>
        <dbReference type="ARBA" id="ARBA00022692"/>
    </source>
</evidence>
<dbReference type="PANTHER" id="PTHR34597:SF6">
    <property type="entry name" value="BLR6126 PROTEIN"/>
    <property type="match status" value="1"/>
</dbReference>
<dbReference type="OrthoDB" id="5664954at2"/>
<dbReference type="InterPro" id="IPR013686">
    <property type="entry name" value="Polypept-transport_assoc_ShlB"/>
</dbReference>
<evidence type="ECO:0000259" key="5">
    <source>
        <dbReference type="Pfam" id="PF03865"/>
    </source>
</evidence>
<feature type="domain" description="Polypeptide-transport-associated ShlB-type" evidence="6">
    <location>
        <begin position="64"/>
        <end position="138"/>
    </location>
</feature>
<dbReference type="Proteomes" id="UP000275663">
    <property type="component" value="Chromosome"/>
</dbReference>
<evidence type="ECO:0000256" key="3">
    <source>
        <dbReference type="ARBA" id="ARBA00023237"/>
    </source>
</evidence>
<feature type="domain" description="Haemolysin activator HlyB C-terminal" evidence="5">
    <location>
        <begin position="202"/>
        <end position="521"/>
    </location>
</feature>
<feature type="chain" id="PRO_5018716182" evidence="4">
    <location>
        <begin position="47"/>
        <end position="559"/>
    </location>
</feature>
<dbReference type="KEGG" id="upv:EJN92_16080"/>
<dbReference type="GO" id="GO:0046819">
    <property type="term" value="P:protein secretion by the type V secretion system"/>
    <property type="evidence" value="ECO:0007669"/>
    <property type="project" value="TreeGrafter"/>
</dbReference>
<dbReference type="AlphaFoldDB" id="A0A3Q9BS98"/>
<dbReference type="Pfam" id="PF03865">
    <property type="entry name" value="ShlB"/>
    <property type="match status" value="1"/>
</dbReference>
<sequence length="559" mass="60291">MKTDNSFAMKINSKIPFCKQYVGSSRAVKSTFFCTLLALAMLPVQAQEKPAAALVKSADNLPIFNIFEYKIDGNSRLTDQQVERAVLPYMGEQKTLAEVESARASLERAYHDAGYLTVLVSIPEQNVDTGVVELLVLEATVERLRVKGSEYHTLTGIKAAVPELAEGNVPNFTQMQLELAAVNRSADLKATPVLRAGKAPGTVEVQLDVEDQLPLHGNLDLSNRQSPNTSAMRLAASLRYDNLWQRAHSLGVTAQTSPQKPDEVRVLASTYVAPVSDDGAALTAYWVHSRSTLTTLANAPGLGVLGNSDILGLRYALPSKSLNDYAYTLAAGTDYKNVKQSVAVHGAGAVTTPITYMPLVATYTGSWLSDNHPTTLDATATVGLRGVFGNTDQEFSAKRAGASANYIALRSGVLHVEKFGGWSLSSKAEVQFASGPLVSNEQYTGGGADNVRGYLEGELAGDEALRLSFELRTPSYKPAGETSVWSLTGLSFFDAVRLRTLDVLPPQSSIKQLRGVGMGLRLLAPRGFALELDWAHALNDADVTKAGSNRLHARLLWEY</sequence>
<keyword evidence="1" id="KW-0472">Membrane</keyword>
<gene>
    <name evidence="7" type="ORF">EJN92_16080</name>
</gene>
<keyword evidence="2" id="KW-0812">Transmembrane</keyword>
<dbReference type="GO" id="GO:0098046">
    <property type="term" value="C:type V protein secretion system complex"/>
    <property type="evidence" value="ECO:0007669"/>
    <property type="project" value="TreeGrafter"/>
</dbReference>
<evidence type="ECO:0000259" key="6">
    <source>
        <dbReference type="Pfam" id="PF08479"/>
    </source>
</evidence>
<organism evidence="7 8">
    <name type="scientific">Undibacterium parvum</name>
    <dbReference type="NCBI Taxonomy" id="401471"/>
    <lineage>
        <taxon>Bacteria</taxon>
        <taxon>Pseudomonadati</taxon>
        <taxon>Pseudomonadota</taxon>
        <taxon>Betaproteobacteria</taxon>
        <taxon>Burkholderiales</taxon>
        <taxon>Oxalobacteraceae</taxon>
        <taxon>Undibacterium</taxon>
    </lineage>
</organism>
<evidence type="ECO:0000313" key="8">
    <source>
        <dbReference type="Proteomes" id="UP000275663"/>
    </source>
</evidence>
<dbReference type="EMBL" id="CP034464">
    <property type="protein sequence ID" value="AZP13377.1"/>
    <property type="molecule type" value="Genomic_DNA"/>
</dbReference>
<dbReference type="PANTHER" id="PTHR34597">
    <property type="entry name" value="SLR1661 PROTEIN"/>
    <property type="match status" value="1"/>
</dbReference>